<dbReference type="PANTHER" id="PTHR43304:SF1">
    <property type="entry name" value="PAC DOMAIN-CONTAINING PROTEIN"/>
    <property type="match status" value="1"/>
</dbReference>
<keyword evidence="13" id="KW-1185">Reference proteome</keyword>
<dbReference type="PROSITE" id="PS50113">
    <property type="entry name" value="PAC"/>
    <property type="match status" value="3"/>
</dbReference>
<organism evidence="10 12">
    <name type="scientific">Formosa algae</name>
    <dbReference type="NCBI Taxonomy" id="225843"/>
    <lineage>
        <taxon>Bacteria</taxon>
        <taxon>Pseudomonadati</taxon>
        <taxon>Bacteroidota</taxon>
        <taxon>Flavobacteriia</taxon>
        <taxon>Flavobacteriales</taxon>
        <taxon>Flavobacteriaceae</taxon>
        <taxon>Formosa</taxon>
    </lineage>
</organism>
<dbReference type="InterPro" id="IPR052162">
    <property type="entry name" value="Sensor_kinase/Photoreceptor"/>
</dbReference>
<evidence type="ECO:0000259" key="9">
    <source>
        <dbReference type="PROSITE" id="PS50113"/>
    </source>
</evidence>
<dbReference type="FunFam" id="3.30.450.20:FF:000099">
    <property type="entry name" value="Sensory box sensor histidine kinase"/>
    <property type="match status" value="1"/>
</dbReference>
<evidence type="ECO:0000256" key="6">
    <source>
        <dbReference type="SAM" id="Coils"/>
    </source>
</evidence>
<protein>
    <recommendedName>
        <fullName evidence="2">histidine kinase</fullName>
        <ecNumber evidence="2">2.7.13.3</ecNumber>
    </recommendedName>
</protein>
<keyword evidence="5" id="KW-0418">Kinase</keyword>
<dbReference type="InterPro" id="IPR036097">
    <property type="entry name" value="HisK_dim/P_sf"/>
</dbReference>
<reference evidence="10" key="1">
    <citation type="submission" date="2021-03" db="EMBL/GenBank/DDBJ databases">
        <title>Genomic Encyclopedia of Type Strains, Phase IV (KMG-IV): sequencing the most valuable type-strain genomes for metagenomic binning, comparative biology and taxonomic classification.</title>
        <authorList>
            <person name="Goeker M."/>
        </authorList>
    </citation>
    <scope>NUCLEOTIDE SEQUENCE</scope>
    <source>
        <strain evidence="10">DSM 15523</strain>
        <strain evidence="11 13">DSM 16476</strain>
    </source>
</reference>
<feature type="domain" description="PAC" evidence="9">
    <location>
        <begin position="371"/>
        <end position="425"/>
    </location>
</feature>
<dbReference type="SUPFAM" id="SSF55874">
    <property type="entry name" value="ATPase domain of HSP90 chaperone/DNA topoisomerase II/histidine kinase"/>
    <property type="match status" value="1"/>
</dbReference>
<comment type="catalytic activity">
    <reaction evidence="1">
        <text>ATP + protein L-histidine = ADP + protein N-phospho-L-histidine.</text>
        <dbReference type="EC" id="2.7.13.3"/>
    </reaction>
</comment>
<sequence>MNTQKNNLLVNSEIGNLIYANPHISASLGALETWPKHLVFTLNLMFNSKQPQFLCWGTELLFFYNSAFHHTFFNCSDHNYLGQSFKSEHPEIFSGLIQSLTDTLNLGHPTSKDAVEFRNVNRIKTYWSFNFSAVQFIPNETLGVLAHCEDETIQIKANKKVDKLTSRFVNIVKQAPIGVLIVSAKTKTIDTINKKYRQLFNDNHILSIGDAYENAIPDTAFDLKKEILQAFETGENFELREVPVSITHKDRPKICYFNVLGEAIKDVNENISSLILATTEVTDSVIAKQTVIESEDKFKKVILQSPIPIAVFHGPDHVIKITNQTMLNDIWRKEYEQCIDKPLVEVFPELKDQKFPQLLDTVYKTGKTYNEKEALATIKGNDGTKHFYFDLDYSPIIERDNIVTGIIVTAVDVTEKVNSRKKIEKTETRLRIATEAADLATWELDLHNKDITYSKRLPNILGYDEDFILTKEFIRSRTIPEDLETILLPAFERALQTGTYFYEVRTRKKDNSIIWIRTHGKVFYDDNNEPTKLFGTLREITTEKRNEQQLIENEQKFRLLADSMPQQIWTANTEGVLDYYNHTVYEYTGHTTETLNPSNWLTIVHPDDRDENVFLWNKSIETGEDFIMEHRFLRHDGQFRWQLSRAIPQRDSKGKIQRWVGTSTDIQDQKMFLQELERQVKDRTKLLAEANLKLETSVEELQRMNEELQSFAYISSHDLQEPLRKIQIFSSRILDLEKDNLSKTGTEYFNRMQNSAHRMQVLIKDLLTYSRTNTSTRAFEKTDLNTVLDEVKIDLKELIKEHQVTIEVGNLCTVHIIPFQFIQLMNNLINNSIKFAKADVPPVIKIDSVIDKGSSFKLEQLVAEGEYCHIQVSDNGIGFDPQYSEQIFEVFERLHTRTAYEGTGIGLAIVKKIVENHDGYIFAKGEVNKGVTFNIYIPTEISTV</sequence>
<dbReference type="SMART" id="SM00388">
    <property type="entry name" value="HisKA"/>
    <property type="match status" value="1"/>
</dbReference>
<comment type="caution">
    <text evidence="10">The sequence shown here is derived from an EMBL/GenBank/DDBJ whole genome shotgun (WGS) entry which is preliminary data.</text>
</comment>
<dbReference type="SUPFAM" id="SSF47384">
    <property type="entry name" value="Homodimeric domain of signal transducing histidine kinase"/>
    <property type="match status" value="1"/>
</dbReference>
<dbReference type="PROSITE" id="PS50109">
    <property type="entry name" value="HIS_KIN"/>
    <property type="match status" value="1"/>
</dbReference>
<dbReference type="CDD" id="cd00082">
    <property type="entry name" value="HisKA"/>
    <property type="match status" value="1"/>
</dbReference>
<feature type="domain" description="PAS" evidence="8">
    <location>
        <begin position="553"/>
        <end position="623"/>
    </location>
</feature>
<dbReference type="OrthoDB" id="9766459at2"/>
<dbReference type="PRINTS" id="PR00344">
    <property type="entry name" value="BCTRLSENSOR"/>
</dbReference>
<dbReference type="InterPro" id="IPR000014">
    <property type="entry name" value="PAS"/>
</dbReference>
<evidence type="ECO:0000313" key="12">
    <source>
        <dbReference type="Proteomes" id="UP001138672"/>
    </source>
</evidence>
<dbReference type="SMART" id="SM00091">
    <property type="entry name" value="PAS"/>
    <property type="match status" value="3"/>
</dbReference>
<evidence type="ECO:0000313" key="13">
    <source>
        <dbReference type="Proteomes" id="UP001231587"/>
    </source>
</evidence>
<dbReference type="Pfam" id="PF02518">
    <property type="entry name" value="HATPase_c"/>
    <property type="match status" value="1"/>
</dbReference>
<dbReference type="InterPro" id="IPR005467">
    <property type="entry name" value="His_kinase_dom"/>
</dbReference>
<accession>A0A9X0YJ24</accession>
<evidence type="ECO:0000256" key="5">
    <source>
        <dbReference type="ARBA" id="ARBA00022777"/>
    </source>
</evidence>
<dbReference type="Pfam" id="PF00512">
    <property type="entry name" value="HisKA"/>
    <property type="match status" value="1"/>
</dbReference>
<dbReference type="NCBIfam" id="TIGR00229">
    <property type="entry name" value="sensory_box"/>
    <property type="match status" value="2"/>
</dbReference>
<evidence type="ECO:0000256" key="3">
    <source>
        <dbReference type="ARBA" id="ARBA00022553"/>
    </source>
</evidence>
<evidence type="ECO:0000259" key="7">
    <source>
        <dbReference type="PROSITE" id="PS50109"/>
    </source>
</evidence>
<dbReference type="SMART" id="SM00086">
    <property type="entry name" value="PAC"/>
    <property type="match status" value="3"/>
</dbReference>
<dbReference type="RefSeq" id="WP_057778082.1">
    <property type="nucleotide sequence ID" value="NZ_JAGGJQ010000003.1"/>
</dbReference>
<dbReference type="InterPro" id="IPR035965">
    <property type="entry name" value="PAS-like_dom_sf"/>
</dbReference>
<feature type="domain" description="PAS" evidence="8">
    <location>
        <begin position="426"/>
        <end position="498"/>
    </location>
</feature>
<dbReference type="GO" id="GO:0000155">
    <property type="term" value="F:phosphorelay sensor kinase activity"/>
    <property type="evidence" value="ECO:0007669"/>
    <property type="project" value="InterPro"/>
</dbReference>
<dbReference type="SMART" id="SM00387">
    <property type="entry name" value="HATPase_c"/>
    <property type="match status" value="1"/>
</dbReference>
<evidence type="ECO:0000256" key="1">
    <source>
        <dbReference type="ARBA" id="ARBA00000085"/>
    </source>
</evidence>
<dbReference type="Gene3D" id="3.30.450.20">
    <property type="entry name" value="PAS domain"/>
    <property type="match status" value="4"/>
</dbReference>
<dbReference type="InterPro" id="IPR000700">
    <property type="entry name" value="PAS-assoc_C"/>
</dbReference>
<dbReference type="EC" id="2.7.13.3" evidence="2"/>
<dbReference type="Proteomes" id="UP001231587">
    <property type="component" value="Unassembled WGS sequence"/>
</dbReference>
<dbReference type="PANTHER" id="PTHR43304">
    <property type="entry name" value="PHYTOCHROME-LIKE PROTEIN CPH1"/>
    <property type="match status" value="1"/>
</dbReference>
<dbReference type="InterPro" id="IPR013656">
    <property type="entry name" value="PAS_4"/>
</dbReference>
<feature type="domain" description="PAC" evidence="9">
    <location>
        <begin position="500"/>
        <end position="552"/>
    </location>
</feature>
<feature type="coiled-coil region" evidence="6">
    <location>
        <begin position="673"/>
        <end position="707"/>
    </location>
</feature>
<evidence type="ECO:0000313" key="11">
    <source>
        <dbReference type="EMBL" id="MDQ0334743.1"/>
    </source>
</evidence>
<gene>
    <name evidence="10" type="ORF">J2Z56_001350</name>
    <name evidence="11" type="ORF">J2Z57_001176</name>
</gene>
<dbReference type="InterPro" id="IPR013655">
    <property type="entry name" value="PAS_fold_3"/>
</dbReference>
<keyword evidence="6" id="KW-0175">Coiled coil</keyword>
<dbReference type="SUPFAM" id="SSF55785">
    <property type="entry name" value="PYP-like sensor domain (PAS domain)"/>
    <property type="match status" value="3"/>
</dbReference>
<dbReference type="CDD" id="cd00130">
    <property type="entry name" value="PAS"/>
    <property type="match status" value="2"/>
</dbReference>
<keyword evidence="3" id="KW-0597">Phosphoprotein</keyword>
<dbReference type="Gene3D" id="1.10.287.130">
    <property type="match status" value="1"/>
</dbReference>
<evidence type="ECO:0000259" key="8">
    <source>
        <dbReference type="PROSITE" id="PS50112"/>
    </source>
</evidence>
<feature type="domain" description="Histidine kinase" evidence="7">
    <location>
        <begin position="714"/>
        <end position="941"/>
    </location>
</feature>
<dbReference type="Gene3D" id="3.30.565.10">
    <property type="entry name" value="Histidine kinase-like ATPase, C-terminal domain"/>
    <property type="match status" value="1"/>
</dbReference>
<proteinExistence type="predicted"/>
<evidence type="ECO:0000256" key="2">
    <source>
        <dbReference type="ARBA" id="ARBA00012438"/>
    </source>
</evidence>
<feature type="domain" description="PAC" evidence="9">
    <location>
        <begin position="626"/>
        <end position="678"/>
    </location>
</feature>
<dbReference type="AlphaFoldDB" id="A0A9X0YJ24"/>
<evidence type="ECO:0000313" key="10">
    <source>
        <dbReference type="EMBL" id="MBP1839439.1"/>
    </source>
</evidence>
<dbReference type="InterPro" id="IPR036890">
    <property type="entry name" value="HATPase_C_sf"/>
</dbReference>
<keyword evidence="4" id="KW-0808">Transferase</keyword>
<dbReference type="PROSITE" id="PS50112">
    <property type="entry name" value="PAS"/>
    <property type="match status" value="2"/>
</dbReference>
<dbReference type="InterPro" id="IPR003661">
    <property type="entry name" value="HisK_dim/P_dom"/>
</dbReference>
<name>A0A9X0YJ24_9FLAO</name>
<dbReference type="EMBL" id="JAUSUU010000003">
    <property type="protein sequence ID" value="MDQ0334743.1"/>
    <property type="molecule type" value="Genomic_DNA"/>
</dbReference>
<evidence type="ECO:0000256" key="4">
    <source>
        <dbReference type="ARBA" id="ARBA00022679"/>
    </source>
</evidence>
<dbReference type="Pfam" id="PF08448">
    <property type="entry name" value="PAS_4"/>
    <property type="match status" value="1"/>
</dbReference>
<dbReference type="Proteomes" id="UP001138672">
    <property type="component" value="Unassembled WGS sequence"/>
</dbReference>
<dbReference type="InterPro" id="IPR001610">
    <property type="entry name" value="PAC"/>
</dbReference>
<dbReference type="EMBL" id="JAGGJQ010000003">
    <property type="protein sequence ID" value="MBP1839439.1"/>
    <property type="molecule type" value="Genomic_DNA"/>
</dbReference>
<dbReference type="Pfam" id="PF08447">
    <property type="entry name" value="PAS_3"/>
    <property type="match status" value="2"/>
</dbReference>
<dbReference type="InterPro" id="IPR004358">
    <property type="entry name" value="Sig_transdc_His_kin-like_C"/>
</dbReference>
<dbReference type="InterPro" id="IPR003594">
    <property type="entry name" value="HATPase_dom"/>
</dbReference>